<organism evidence="2 3">
    <name type="scientific">Duganella fentianensis</name>
    <dbReference type="NCBI Taxonomy" id="2692177"/>
    <lineage>
        <taxon>Bacteria</taxon>
        <taxon>Pseudomonadati</taxon>
        <taxon>Pseudomonadota</taxon>
        <taxon>Betaproteobacteria</taxon>
        <taxon>Burkholderiales</taxon>
        <taxon>Oxalobacteraceae</taxon>
        <taxon>Telluria group</taxon>
        <taxon>Duganella</taxon>
    </lineage>
</organism>
<comment type="caution">
    <text evidence="2">The sequence shown here is derived from an EMBL/GenBank/DDBJ whole genome shotgun (WGS) entry which is preliminary data.</text>
</comment>
<feature type="region of interest" description="Disordered" evidence="1">
    <location>
        <begin position="1"/>
        <end position="20"/>
    </location>
</feature>
<dbReference type="AlphaFoldDB" id="A0A845I585"/>
<sequence>MFAEMAATSRDTGQATTSVYSKEVPWGELSPLEQKKIVMMVYFLPQMKELHGVGVGMAVHSVCKDNPELLRD</sequence>
<proteinExistence type="predicted"/>
<keyword evidence="3" id="KW-1185">Reference proteome</keyword>
<reference evidence="2" key="1">
    <citation type="submission" date="2019-12" db="EMBL/GenBank/DDBJ databases">
        <title>Novel species isolated from a subtropical stream in China.</title>
        <authorList>
            <person name="Lu H."/>
        </authorList>
    </citation>
    <scope>NUCLEOTIDE SEQUENCE [LARGE SCALE GENOMIC DNA]</scope>
    <source>
        <strain evidence="2">FT93W</strain>
    </source>
</reference>
<evidence type="ECO:0000256" key="1">
    <source>
        <dbReference type="SAM" id="MobiDB-lite"/>
    </source>
</evidence>
<gene>
    <name evidence="2" type="ORF">GTP23_21360</name>
</gene>
<protein>
    <submittedName>
        <fullName evidence="2">Uncharacterized protein</fullName>
    </submittedName>
</protein>
<dbReference type="RefSeq" id="WP_161036991.1">
    <property type="nucleotide sequence ID" value="NZ_WWCL01000006.1"/>
</dbReference>
<evidence type="ECO:0000313" key="3">
    <source>
        <dbReference type="Proteomes" id="UP000444316"/>
    </source>
</evidence>
<accession>A0A845I585</accession>
<dbReference type="Proteomes" id="UP000444316">
    <property type="component" value="Unassembled WGS sequence"/>
</dbReference>
<feature type="compositionally biased region" description="Polar residues" evidence="1">
    <location>
        <begin position="9"/>
        <end position="20"/>
    </location>
</feature>
<dbReference type="EMBL" id="WWCL01000006">
    <property type="protein sequence ID" value="MYN47597.1"/>
    <property type="molecule type" value="Genomic_DNA"/>
</dbReference>
<name>A0A845I585_9BURK</name>
<evidence type="ECO:0000313" key="2">
    <source>
        <dbReference type="EMBL" id="MYN47597.1"/>
    </source>
</evidence>